<name>A0A9P0NDC0_APHGO</name>
<accession>A0A9P0NDC0</accession>
<dbReference type="Proteomes" id="UP001154329">
    <property type="component" value="Chromosome 1"/>
</dbReference>
<comment type="subcellular location">
    <subcellularLocation>
        <location evidence="1">Membrane</location>
        <topology evidence="1">Multi-pass membrane protein</topology>
    </subcellularLocation>
</comment>
<feature type="transmembrane region" description="Helical" evidence="5">
    <location>
        <begin position="164"/>
        <end position="182"/>
    </location>
</feature>
<reference evidence="7" key="1">
    <citation type="submission" date="2022-02" db="EMBL/GenBank/DDBJ databases">
        <authorList>
            <person name="King R."/>
        </authorList>
    </citation>
    <scope>NUCLEOTIDE SEQUENCE</scope>
</reference>
<dbReference type="Pfam" id="PF00083">
    <property type="entry name" value="Sugar_tr"/>
    <property type="match status" value="1"/>
</dbReference>
<dbReference type="PANTHER" id="PTHR48021">
    <property type="match status" value="1"/>
</dbReference>
<sequence>MVELQSSKLDAENAKNEYNSFRSSLAQIGTIIVQNVIMLGFGMSLAIPTVVIGSLMTDDNDGGGRADIMTLTETEASWYGSVLLVCHPMGGLLSGVLQEIVGRKWCMALVSVPQLVGWYVLWRAGDAFDLYVSCVALGLSMGLSEAPVLTYVGEAVEPRLRGPLSSMPTFTIMLGSFVSYLMSTVMPWRTVAMINMAVPVVSFVAVVLLTPESPVWLLSRNRPAEAKKSLAYLRGCVSTADVEDEFSELSIYAGFNKSVDIEQYVDCGIDQRRLSYVKYLQINTNDTTNAEIDILANPKSNWFSGHAKKFLDT</sequence>
<dbReference type="GO" id="GO:0016020">
    <property type="term" value="C:membrane"/>
    <property type="evidence" value="ECO:0007669"/>
    <property type="project" value="UniProtKB-SubCell"/>
</dbReference>
<keyword evidence="2 5" id="KW-0812">Transmembrane</keyword>
<gene>
    <name evidence="7" type="ORF">APHIGO_LOCUS2515</name>
</gene>
<keyword evidence="4 5" id="KW-0472">Membrane</keyword>
<feature type="transmembrane region" description="Helical" evidence="5">
    <location>
        <begin position="32"/>
        <end position="56"/>
    </location>
</feature>
<dbReference type="SUPFAM" id="SSF103473">
    <property type="entry name" value="MFS general substrate transporter"/>
    <property type="match status" value="1"/>
</dbReference>
<dbReference type="Gene3D" id="1.20.1250.20">
    <property type="entry name" value="MFS general substrate transporter like domains"/>
    <property type="match status" value="1"/>
</dbReference>
<dbReference type="AlphaFoldDB" id="A0A9P0NDC0"/>
<evidence type="ECO:0000313" key="7">
    <source>
        <dbReference type="EMBL" id="CAH1713742.1"/>
    </source>
</evidence>
<keyword evidence="3 5" id="KW-1133">Transmembrane helix</keyword>
<dbReference type="InterPro" id="IPR020846">
    <property type="entry name" value="MFS_dom"/>
</dbReference>
<evidence type="ECO:0000256" key="4">
    <source>
        <dbReference type="ARBA" id="ARBA00023136"/>
    </source>
</evidence>
<feature type="transmembrane region" description="Helical" evidence="5">
    <location>
        <begin position="188"/>
        <end position="210"/>
    </location>
</feature>
<dbReference type="GO" id="GO:0022857">
    <property type="term" value="F:transmembrane transporter activity"/>
    <property type="evidence" value="ECO:0007669"/>
    <property type="project" value="InterPro"/>
</dbReference>
<evidence type="ECO:0000256" key="1">
    <source>
        <dbReference type="ARBA" id="ARBA00004141"/>
    </source>
</evidence>
<organism evidence="7 8">
    <name type="scientific">Aphis gossypii</name>
    <name type="common">Cotton aphid</name>
    <dbReference type="NCBI Taxonomy" id="80765"/>
    <lineage>
        <taxon>Eukaryota</taxon>
        <taxon>Metazoa</taxon>
        <taxon>Ecdysozoa</taxon>
        <taxon>Arthropoda</taxon>
        <taxon>Hexapoda</taxon>
        <taxon>Insecta</taxon>
        <taxon>Pterygota</taxon>
        <taxon>Neoptera</taxon>
        <taxon>Paraneoptera</taxon>
        <taxon>Hemiptera</taxon>
        <taxon>Sternorrhyncha</taxon>
        <taxon>Aphidomorpha</taxon>
        <taxon>Aphidoidea</taxon>
        <taxon>Aphididae</taxon>
        <taxon>Aphidini</taxon>
        <taxon>Aphis</taxon>
        <taxon>Aphis</taxon>
    </lineage>
</organism>
<evidence type="ECO:0000256" key="2">
    <source>
        <dbReference type="ARBA" id="ARBA00022692"/>
    </source>
</evidence>
<keyword evidence="8" id="KW-1185">Reference proteome</keyword>
<evidence type="ECO:0000259" key="6">
    <source>
        <dbReference type="PROSITE" id="PS50850"/>
    </source>
</evidence>
<dbReference type="PANTHER" id="PTHR48021:SF39">
    <property type="entry name" value="MAJOR FACILITATOR SUPERFAMILY (MFS) PROFILE DOMAIN-CONTAINING PROTEIN"/>
    <property type="match status" value="1"/>
</dbReference>
<dbReference type="PROSITE" id="PS50850">
    <property type="entry name" value="MFS"/>
    <property type="match status" value="1"/>
</dbReference>
<proteinExistence type="predicted"/>
<evidence type="ECO:0000313" key="8">
    <source>
        <dbReference type="Proteomes" id="UP001154329"/>
    </source>
</evidence>
<dbReference type="EMBL" id="OU899034">
    <property type="protein sequence ID" value="CAH1713742.1"/>
    <property type="molecule type" value="Genomic_DNA"/>
</dbReference>
<evidence type="ECO:0000256" key="3">
    <source>
        <dbReference type="ARBA" id="ARBA00022989"/>
    </source>
</evidence>
<dbReference type="InterPro" id="IPR050549">
    <property type="entry name" value="MFS_Trehalose_Transporter"/>
</dbReference>
<feature type="domain" description="Major facilitator superfamily (MFS) profile" evidence="6">
    <location>
        <begin position="28"/>
        <end position="313"/>
    </location>
</feature>
<feature type="transmembrane region" description="Helical" evidence="5">
    <location>
        <begin position="76"/>
        <end position="93"/>
    </location>
</feature>
<reference evidence="7" key="2">
    <citation type="submission" date="2022-10" db="EMBL/GenBank/DDBJ databases">
        <authorList>
            <consortium name="ENA_rothamsted_submissions"/>
            <consortium name="culmorum"/>
            <person name="King R."/>
        </authorList>
    </citation>
    <scope>NUCLEOTIDE SEQUENCE</scope>
</reference>
<protein>
    <recommendedName>
        <fullName evidence="6">Major facilitator superfamily (MFS) profile domain-containing protein</fullName>
    </recommendedName>
</protein>
<evidence type="ECO:0000256" key="5">
    <source>
        <dbReference type="SAM" id="Phobius"/>
    </source>
</evidence>
<dbReference type="InterPro" id="IPR036259">
    <property type="entry name" value="MFS_trans_sf"/>
</dbReference>
<dbReference type="InterPro" id="IPR005828">
    <property type="entry name" value="MFS_sugar_transport-like"/>
</dbReference>